<name>A0ABV8A5X5_9DEIO</name>
<protein>
    <submittedName>
        <fullName evidence="2">Uncharacterized protein</fullName>
    </submittedName>
</protein>
<gene>
    <name evidence="2" type="ORF">ACFOPQ_03940</name>
</gene>
<feature type="region of interest" description="Disordered" evidence="1">
    <location>
        <begin position="63"/>
        <end position="85"/>
    </location>
</feature>
<dbReference type="Proteomes" id="UP001595748">
    <property type="component" value="Unassembled WGS sequence"/>
</dbReference>
<comment type="caution">
    <text evidence="2">The sequence shown here is derived from an EMBL/GenBank/DDBJ whole genome shotgun (WGS) entry which is preliminary data.</text>
</comment>
<evidence type="ECO:0000313" key="3">
    <source>
        <dbReference type="Proteomes" id="UP001595748"/>
    </source>
</evidence>
<evidence type="ECO:0000313" key="2">
    <source>
        <dbReference type="EMBL" id="MFC3859916.1"/>
    </source>
</evidence>
<dbReference type="EMBL" id="JBHRZF010000036">
    <property type="protein sequence ID" value="MFC3859916.1"/>
    <property type="molecule type" value="Genomic_DNA"/>
</dbReference>
<dbReference type="RefSeq" id="WP_380076076.1">
    <property type="nucleotide sequence ID" value="NZ_JBHRZF010000036.1"/>
</dbReference>
<feature type="compositionally biased region" description="Basic and acidic residues" evidence="1">
    <location>
        <begin position="74"/>
        <end position="85"/>
    </location>
</feature>
<accession>A0ABV8A5X5</accession>
<reference evidence="3" key="1">
    <citation type="journal article" date="2019" name="Int. J. Syst. Evol. Microbiol.">
        <title>The Global Catalogue of Microorganisms (GCM) 10K type strain sequencing project: providing services to taxonomists for standard genome sequencing and annotation.</title>
        <authorList>
            <consortium name="The Broad Institute Genomics Platform"/>
            <consortium name="The Broad Institute Genome Sequencing Center for Infectious Disease"/>
            <person name="Wu L."/>
            <person name="Ma J."/>
        </authorList>
    </citation>
    <scope>NUCLEOTIDE SEQUENCE [LARGE SCALE GENOMIC DNA]</scope>
    <source>
        <strain evidence="3">CCTCC AB 2013263</strain>
    </source>
</reference>
<proteinExistence type="predicted"/>
<organism evidence="2 3">
    <name type="scientific">Deinococcus antarcticus</name>
    <dbReference type="NCBI Taxonomy" id="1298767"/>
    <lineage>
        <taxon>Bacteria</taxon>
        <taxon>Thermotogati</taxon>
        <taxon>Deinococcota</taxon>
        <taxon>Deinococci</taxon>
        <taxon>Deinococcales</taxon>
        <taxon>Deinococcaceae</taxon>
        <taxon>Deinococcus</taxon>
    </lineage>
</organism>
<evidence type="ECO:0000256" key="1">
    <source>
        <dbReference type="SAM" id="MobiDB-lite"/>
    </source>
</evidence>
<sequence length="85" mass="8835">MTENRYGDAPLGKSVEEVQDETGNRVNSPVEGEVVRDGAQKVVPAVVNNNTSGTPVAVVNPDALVEGNSGADDGTARPNRDSSQE</sequence>
<keyword evidence="3" id="KW-1185">Reference proteome</keyword>
<feature type="region of interest" description="Disordered" evidence="1">
    <location>
        <begin position="1"/>
        <end position="31"/>
    </location>
</feature>